<keyword evidence="1" id="KW-0812">Transmembrane</keyword>
<comment type="subcellular location">
    <subcellularLocation>
        <location evidence="1">Cell membrane</location>
        <topology evidence="1">Multi-pass membrane protein</topology>
    </subcellularLocation>
</comment>
<evidence type="ECO:0000313" key="3">
    <source>
        <dbReference type="Proteomes" id="UP000315303"/>
    </source>
</evidence>
<dbReference type="CDD" id="cd06662">
    <property type="entry name" value="SURF1"/>
    <property type="match status" value="1"/>
</dbReference>
<comment type="similarity">
    <text evidence="1">Belongs to the SURF1 family.</text>
</comment>
<organism evidence="2 3">
    <name type="scientific">Litorilituus lipolyticus</name>
    <dbReference type="NCBI Taxonomy" id="2491017"/>
    <lineage>
        <taxon>Bacteria</taxon>
        <taxon>Pseudomonadati</taxon>
        <taxon>Pseudomonadota</taxon>
        <taxon>Gammaproteobacteria</taxon>
        <taxon>Alteromonadales</taxon>
        <taxon>Colwelliaceae</taxon>
        <taxon>Litorilituus</taxon>
    </lineage>
</organism>
<dbReference type="GO" id="GO:0005886">
    <property type="term" value="C:plasma membrane"/>
    <property type="evidence" value="ECO:0007669"/>
    <property type="project" value="UniProtKB-SubCell"/>
</dbReference>
<dbReference type="AlphaFoldDB" id="A0A502KTJ4"/>
<dbReference type="PROSITE" id="PS50895">
    <property type="entry name" value="SURF1"/>
    <property type="match status" value="1"/>
</dbReference>
<keyword evidence="3" id="KW-1185">Reference proteome</keyword>
<feature type="transmembrane region" description="Helical" evidence="1">
    <location>
        <begin position="227"/>
        <end position="250"/>
    </location>
</feature>
<keyword evidence="1" id="KW-1003">Cell membrane</keyword>
<feature type="transmembrane region" description="Helical" evidence="1">
    <location>
        <begin position="12"/>
        <end position="35"/>
    </location>
</feature>
<name>A0A502KTJ4_9GAMM</name>
<dbReference type="Pfam" id="PF02104">
    <property type="entry name" value="SURF1"/>
    <property type="match status" value="1"/>
</dbReference>
<evidence type="ECO:0000256" key="1">
    <source>
        <dbReference type="RuleBase" id="RU363076"/>
    </source>
</evidence>
<dbReference type="InterPro" id="IPR002994">
    <property type="entry name" value="Surf1/Shy1"/>
</dbReference>
<keyword evidence="1" id="KW-1133">Transmembrane helix</keyword>
<dbReference type="EMBL" id="SAWY01000036">
    <property type="protein sequence ID" value="TPH13371.1"/>
    <property type="molecule type" value="Genomic_DNA"/>
</dbReference>
<reference evidence="2 3" key="1">
    <citation type="submission" date="2019-01" db="EMBL/GenBank/DDBJ databases">
        <title>Litorilituus lipolytica sp. nov., isolated from intertidal sand of the Yellow Sea in China.</title>
        <authorList>
            <person name="Liu A."/>
        </authorList>
    </citation>
    <scope>NUCLEOTIDE SEQUENCE [LARGE SCALE GENOMIC DNA]</scope>
    <source>
        <strain evidence="2 3">RZ04</strain>
    </source>
</reference>
<sequence length="264" mass="30417">MPLRDVSIKSNIIRKIGWVIFTFAIFSALVKLAHWQYSRAIEKQARLSKIAYLKKTNPITLAQVVALANNPEEDINDMPIELSAKINNDFIFLLDNQVHQGQLGYRVFQIAQTEHHGVLVNLGWVLGNIDRTKLPEITPILGEQQFKAHVRVVEQGIILKEDDFSSVSWPQRVQQIDLSAFNKLLENQLKQPLLPFVAYVDEAESIGYQKSWQPIVMPPEKHQAYAFQWFCLAIAWLLLMAWVSGVFTWFKAYFQQKIIISNKV</sequence>
<dbReference type="OrthoDB" id="9789940at2"/>
<proteinExistence type="inferred from homology"/>
<evidence type="ECO:0000313" key="2">
    <source>
        <dbReference type="EMBL" id="TPH13371.1"/>
    </source>
</evidence>
<accession>A0A502KTJ4</accession>
<dbReference type="Proteomes" id="UP000315303">
    <property type="component" value="Unassembled WGS sequence"/>
</dbReference>
<protein>
    <recommendedName>
        <fullName evidence="1">SURF1-like protein</fullName>
    </recommendedName>
</protein>
<comment type="caution">
    <text evidence="2">The sequence shown here is derived from an EMBL/GenBank/DDBJ whole genome shotgun (WGS) entry which is preliminary data.</text>
</comment>
<keyword evidence="1" id="KW-0472">Membrane</keyword>
<gene>
    <name evidence="2" type="ORF">EPA86_14370</name>
</gene>